<dbReference type="InterPro" id="IPR012318">
    <property type="entry name" value="HTH_CRP"/>
</dbReference>
<dbReference type="CDD" id="cd00038">
    <property type="entry name" value="CAP_ED"/>
    <property type="match status" value="1"/>
</dbReference>
<keyword evidence="1" id="KW-0805">Transcription regulation</keyword>
<dbReference type="InterPro" id="IPR036388">
    <property type="entry name" value="WH-like_DNA-bd_sf"/>
</dbReference>
<reference evidence="7" key="1">
    <citation type="journal article" date="2019" name="Int. J. Syst. Evol. Microbiol.">
        <title>The Global Catalogue of Microorganisms (GCM) 10K type strain sequencing project: providing services to taxonomists for standard genome sequencing and annotation.</title>
        <authorList>
            <consortium name="The Broad Institute Genomics Platform"/>
            <consortium name="The Broad Institute Genome Sequencing Center for Infectious Disease"/>
            <person name="Wu L."/>
            <person name="Ma J."/>
        </authorList>
    </citation>
    <scope>NUCLEOTIDE SEQUENCE [LARGE SCALE GENOMIC DNA]</scope>
    <source>
        <strain evidence="7">JCM 17804</strain>
    </source>
</reference>
<protein>
    <recommendedName>
        <fullName evidence="8">Crp/Fnr family transcriptional regulator</fullName>
    </recommendedName>
</protein>
<dbReference type="SUPFAM" id="SSF46785">
    <property type="entry name" value="Winged helix' DNA-binding domain"/>
    <property type="match status" value="1"/>
</dbReference>
<evidence type="ECO:0000313" key="7">
    <source>
        <dbReference type="Proteomes" id="UP001500975"/>
    </source>
</evidence>
<keyword evidence="7" id="KW-1185">Reference proteome</keyword>
<dbReference type="SMART" id="SM00419">
    <property type="entry name" value="HTH_CRP"/>
    <property type="match status" value="1"/>
</dbReference>
<dbReference type="PANTHER" id="PTHR24567:SF68">
    <property type="entry name" value="DNA-BINDING TRANSCRIPTIONAL DUAL REGULATOR CRP"/>
    <property type="match status" value="1"/>
</dbReference>
<evidence type="ECO:0000256" key="1">
    <source>
        <dbReference type="ARBA" id="ARBA00023015"/>
    </source>
</evidence>
<dbReference type="InterPro" id="IPR036390">
    <property type="entry name" value="WH_DNA-bd_sf"/>
</dbReference>
<keyword evidence="2" id="KW-0238">DNA-binding</keyword>
<dbReference type="InterPro" id="IPR050397">
    <property type="entry name" value="Env_Response_Regulators"/>
</dbReference>
<dbReference type="InterPro" id="IPR018488">
    <property type="entry name" value="cNMP-bd_CS"/>
</dbReference>
<evidence type="ECO:0000259" key="5">
    <source>
        <dbReference type="PROSITE" id="PS51063"/>
    </source>
</evidence>
<evidence type="ECO:0008006" key="8">
    <source>
        <dbReference type="Google" id="ProtNLM"/>
    </source>
</evidence>
<dbReference type="PROSITE" id="PS50042">
    <property type="entry name" value="CNMP_BINDING_3"/>
    <property type="match status" value="1"/>
</dbReference>
<evidence type="ECO:0000313" key="6">
    <source>
        <dbReference type="EMBL" id="GAA4358917.1"/>
    </source>
</evidence>
<organism evidence="6 7">
    <name type="scientific">Variovorax defluvii</name>
    <dbReference type="NCBI Taxonomy" id="913761"/>
    <lineage>
        <taxon>Bacteria</taxon>
        <taxon>Pseudomonadati</taxon>
        <taxon>Pseudomonadota</taxon>
        <taxon>Betaproteobacteria</taxon>
        <taxon>Burkholderiales</taxon>
        <taxon>Comamonadaceae</taxon>
        <taxon>Variovorax</taxon>
    </lineage>
</organism>
<dbReference type="InterPro" id="IPR000595">
    <property type="entry name" value="cNMP-bd_dom"/>
</dbReference>
<dbReference type="Pfam" id="PF00027">
    <property type="entry name" value="cNMP_binding"/>
    <property type="match status" value="1"/>
</dbReference>
<proteinExistence type="predicted"/>
<comment type="caution">
    <text evidence="6">The sequence shown here is derived from an EMBL/GenBank/DDBJ whole genome shotgun (WGS) entry which is preliminary data.</text>
</comment>
<dbReference type="SMART" id="SM00100">
    <property type="entry name" value="cNMP"/>
    <property type="match status" value="1"/>
</dbReference>
<keyword evidence="3" id="KW-0804">Transcription</keyword>
<dbReference type="PROSITE" id="PS00888">
    <property type="entry name" value="CNMP_BINDING_1"/>
    <property type="match status" value="1"/>
</dbReference>
<dbReference type="Pfam" id="PF00325">
    <property type="entry name" value="Crp"/>
    <property type="match status" value="1"/>
</dbReference>
<dbReference type="PANTHER" id="PTHR24567">
    <property type="entry name" value="CRP FAMILY TRANSCRIPTIONAL REGULATORY PROTEIN"/>
    <property type="match status" value="1"/>
</dbReference>
<evidence type="ECO:0000256" key="2">
    <source>
        <dbReference type="ARBA" id="ARBA00023125"/>
    </source>
</evidence>
<feature type="domain" description="Cyclic nucleotide-binding" evidence="4">
    <location>
        <begin position="57"/>
        <end position="157"/>
    </location>
</feature>
<dbReference type="PROSITE" id="PS51063">
    <property type="entry name" value="HTH_CRP_2"/>
    <property type="match status" value="1"/>
</dbReference>
<dbReference type="EMBL" id="BAABGJ010000081">
    <property type="protein sequence ID" value="GAA4358917.1"/>
    <property type="molecule type" value="Genomic_DNA"/>
</dbReference>
<dbReference type="Gene3D" id="2.60.120.10">
    <property type="entry name" value="Jelly Rolls"/>
    <property type="match status" value="1"/>
</dbReference>
<evidence type="ECO:0000259" key="4">
    <source>
        <dbReference type="PROSITE" id="PS50042"/>
    </source>
</evidence>
<dbReference type="Gene3D" id="1.10.10.10">
    <property type="entry name" value="Winged helix-like DNA-binding domain superfamily/Winged helix DNA-binding domain"/>
    <property type="match status" value="1"/>
</dbReference>
<gene>
    <name evidence="6" type="ORF">GCM10023165_54430</name>
</gene>
<name>A0ABP8II38_9BURK</name>
<accession>A0ABP8II38</accession>
<sequence length="244" mass="26781">MRRGRPTAFSDAQAAARQRLRGPYSPRMLPTTVVPRADALDPLPPPLRRLAALGVQRRYRTHAMLIEEGDAGGSVYIVLSGRLRAFVSDARGREVTLGLHGPGEYVGEMSLDGGPRSASVQAVETSVCAVVTRETVLKHIAQEPEFAMALIERLIRRARLATQSARNMALLDVYSRLKALLETRSQPLPEGGWQMERLTHQAIASEIGCSREMVSRLLKDLETGGYVAANGPRLLLLKALPPKW</sequence>
<dbReference type="SUPFAM" id="SSF51206">
    <property type="entry name" value="cAMP-binding domain-like"/>
    <property type="match status" value="1"/>
</dbReference>
<feature type="domain" description="HTH crp-type" evidence="5">
    <location>
        <begin position="173"/>
        <end position="240"/>
    </location>
</feature>
<evidence type="ECO:0000256" key="3">
    <source>
        <dbReference type="ARBA" id="ARBA00023163"/>
    </source>
</evidence>
<dbReference type="InterPro" id="IPR018490">
    <property type="entry name" value="cNMP-bd_dom_sf"/>
</dbReference>
<dbReference type="Proteomes" id="UP001500975">
    <property type="component" value="Unassembled WGS sequence"/>
</dbReference>
<dbReference type="InterPro" id="IPR014710">
    <property type="entry name" value="RmlC-like_jellyroll"/>
</dbReference>